<evidence type="ECO:0000313" key="1">
    <source>
        <dbReference type="EMBL" id="GBP63366.1"/>
    </source>
</evidence>
<protein>
    <submittedName>
        <fullName evidence="1">Uncharacterized protein</fullName>
    </submittedName>
</protein>
<sequence>MEESVCIICNKSDDKQVYEIKKTALNRLVASSKKRIDNKYKKFETLTSALIHRTCQSHYNDETAIAAFCSSRRASAPSWLNDKDSILGPPSDQGLWVCAFSALMEKRELV</sequence>
<evidence type="ECO:0000313" key="2">
    <source>
        <dbReference type="Proteomes" id="UP000299102"/>
    </source>
</evidence>
<reference evidence="1 2" key="1">
    <citation type="journal article" date="2019" name="Commun. Biol.">
        <title>The bagworm genome reveals a unique fibroin gene that provides high tensile strength.</title>
        <authorList>
            <person name="Kono N."/>
            <person name="Nakamura H."/>
            <person name="Ohtoshi R."/>
            <person name="Tomita M."/>
            <person name="Numata K."/>
            <person name="Arakawa K."/>
        </authorList>
    </citation>
    <scope>NUCLEOTIDE SEQUENCE [LARGE SCALE GENOMIC DNA]</scope>
</reference>
<organism evidence="1 2">
    <name type="scientific">Eumeta variegata</name>
    <name type="common">Bagworm moth</name>
    <name type="synonym">Eumeta japonica</name>
    <dbReference type="NCBI Taxonomy" id="151549"/>
    <lineage>
        <taxon>Eukaryota</taxon>
        <taxon>Metazoa</taxon>
        <taxon>Ecdysozoa</taxon>
        <taxon>Arthropoda</taxon>
        <taxon>Hexapoda</taxon>
        <taxon>Insecta</taxon>
        <taxon>Pterygota</taxon>
        <taxon>Neoptera</taxon>
        <taxon>Endopterygota</taxon>
        <taxon>Lepidoptera</taxon>
        <taxon>Glossata</taxon>
        <taxon>Ditrysia</taxon>
        <taxon>Tineoidea</taxon>
        <taxon>Psychidae</taxon>
        <taxon>Oiketicinae</taxon>
        <taxon>Eumeta</taxon>
    </lineage>
</organism>
<dbReference type="Proteomes" id="UP000299102">
    <property type="component" value="Unassembled WGS sequence"/>
</dbReference>
<proteinExistence type="predicted"/>
<accession>A0A4C1XHJ0</accession>
<comment type="caution">
    <text evidence="1">The sequence shown here is derived from an EMBL/GenBank/DDBJ whole genome shotgun (WGS) entry which is preliminary data.</text>
</comment>
<gene>
    <name evidence="1" type="ORF">EVAR_56477_1</name>
</gene>
<keyword evidence="2" id="KW-1185">Reference proteome</keyword>
<dbReference type="EMBL" id="BGZK01000868">
    <property type="protein sequence ID" value="GBP63366.1"/>
    <property type="molecule type" value="Genomic_DNA"/>
</dbReference>
<name>A0A4C1XHJ0_EUMVA</name>
<dbReference type="OrthoDB" id="6768121at2759"/>
<dbReference type="AlphaFoldDB" id="A0A4C1XHJ0"/>